<reference evidence="1 2" key="1">
    <citation type="submission" date="2021-06" db="EMBL/GenBank/DDBJ databases">
        <title>Caerostris extrusa draft genome.</title>
        <authorList>
            <person name="Kono N."/>
            <person name="Arakawa K."/>
        </authorList>
    </citation>
    <scope>NUCLEOTIDE SEQUENCE [LARGE SCALE GENOMIC DNA]</scope>
</reference>
<evidence type="ECO:0000313" key="2">
    <source>
        <dbReference type="Proteomes" id="UP001054945"/>
    </source>
</evidence>
<gene>
    <name evidence="1" type="primary">NWD1</name>
    <name evidence="1" type="ORF">CEXT_56661</name>
</gene>
<name>A0AAV4WFN3_CAEEX</name>
<organism evidence="1 2">
    <name type="scientific">Caerostris extrusa</name>
    <name type="common">Bark spider</name>
    <name type="synonym">Caerostris bankana</name>
    <dbReference type="NCBI Taxonomy" id="172846"/>
    <lineage>
        <taxon>Eukaryota</taxon>
        <taxon>Metazoa</taxon>
        <taxon>Ecdysozoa</taxon>
        <taxon>Arthropoda</taxon>
        <taxon>Chelicerata</taxon>
        <taxon>Arachnida</taxon>
        <taxon>Araneae</taxon>
        <taxon>Araneomorphae</taxon>
        <taxon>Entelegynae</taxon>
        <taxon>Araneoidea</taxon>
        <taxon>Araneidae</taxon>
        <taxon>Caerostris</taxon>
    </lineage>
</organism>
<comment type="caution">
    <text evidence="1">The sequence shown here is derived from an EMBL/GenBank/DDBJ whole genome shotgun (WGS) entry which is preliminary data.</text>
</comment>
<dbReference type="EMBL" id="BPLR01016126">
    <property type="protein sequence ID" value="GIY81452.1"/>
    <property type="molecule type" value="Genomic_DNA"/>
</dbReference>
<sequence length="238" mass="27427">MTQSVAQFVDVSSQENFSIDEESAANLQNLIDDVIFSISRKTSTSSTLLCMDIRCYCTYSSIMVKLYPKWEFWGWRGQGRLRPLLLAKLNRKIFWATDLSETFIIDTEIIVCRILNPTPLAQKSYMLSPDHSGAAFFNYRIRVQWLEGGLSSSHCEHRFYLEKFGNAVFTNIKNLLDEDISITTPDWQNLPPRIRKPIQEVVRESQSHLSNSRQHLRALGVSQSLDSDCGGRYFRSRT</sequence>
<evidence type="ECO:0000313" key="1">
    <source>
        <dbReference type="EMBL" id="GIY81452.1"/>
    </source>
</evidence>
<protein>
    <submittedName>
        <fullName evidence="1">WD repeat-containing protein 55 homolog</fullName>
    </submittedName>
</protein>
<proteinExistence type="predicted"/>
<dbReference type="AlphaFoldDB" id="A0AAV4WFN3"/>
<dbReference type="Proteomes" id="UP001054945">
    <property type="component" value="Unassembled WGS sequence"/>
</dbReference>
<accession>A0AAV4WFN3</accession>
<keyword evidence="2" id="KW-1185">Reference proteome</keyword>